<dbReference type="OrthoDB" id="7554092at2759"/>
<keyword evidence="3" id="KW-1185">Reference proteome</keyword>
<dbReference type="InterPro" id="IPR036691">
    <property type="entry name" value="Endo/exonu/phosph_ase_sf"/>
</dbReference>
<gene>
    <name evidence="2" type="ORF">EAI_04699</name>
</gene>
<feature type="domain" description="Endonuclease/exonuclease/phosphatase" evidence="1">
    <location>
        <begin position="2"/>
        <end position="68"/>
    </location>
</feature>
<protein>
    <recommendedName>
        <fullName evidence="1">Endonuclease/exonuclease/phosphatase domain-containing protein</fullName>
    </recommendedName>
</protein>
<dbReference type="SUPFAM" id="SSF56219">
    <property type="entry name" value="DNase I-like"/>
    <property type="match status" value="1"/>
</dbReference>
<dbReference type="Proteomes" id="UP000008237">
    <property type="component" value="Unassembled WGS sequence"/>
</dbReference>
<dbReference type="Gene3D" id="3.60.10.10">
    <property type="entry name" value="Endonuclease/exonuclease/phosphatase"/>
    <property type="match status" value="1"/>
</dbReference>
<proteinExistence type="predicted"/>
<dbReference type="InParanoid" id="E2BSV4"/>
<dbReference type="InterPro" id="IPR005135">
    <property type="entry name" value="Endo/exonuclease/phosphatase"/>
</dbReference>
<dbReference type="Pfam" id="PF14529">
    <property type="entry name" value="Exo_endo_phos_2"/>
    <property type="match status" value="1"/>
</dbReference>
<dbReference type="GO" id="GO:0003824">
    <property type="term" value="F:catalytic activity"/>
    <property type="evidence" value="ECO:0007669"/>
    <property type="project" value="InterPro"/>
</dbReference>
<feature type="non-terminal residue" evidence="2">
    <location>
        <position position="1"/>
    </location>
</feature>
<reference evidence="2 3" key="1">
    <citation type="journal article" date="2010" name="Science">
        <title>Genomic comparison of the ants Camponotus floridanus and Harpegnathos saltator.</title>
        <authorList>
            <person name="Bonasio R."/>
            <person name="Zhang G."/>
            <person name="Ye C."/>
            <person name="Mutti N.S."/>
            <person name="Fang X."/>
            <person name="Qin N."/>
            <person name="Donahue G."/>
            <person name="Yang P."/>
            <person name="Li Q."/>
            <person name="Li C."/>
            <person name="Zhang P."/>
            <person name="Huang Z."/>
            <person name="Berger S.L."/>
            <person name="Reinberg D."/>
            <person name="Wang J."/>
            <person name="Liebig J."/>
        </authorList>
    </citation>
    <scope>NUCLEOTIDE SEQUENCE [LARGE SCALE GENOMIC DNA]</scope>
    <source>
        <strain evidence="2 3">R22 G/1</strain>
    </source>
</reference>
<organism evidence="3">
    <name type="scientific">Harpegnathos saltator</name>
    <name type="common">Jerdon's jumping ant</name>
    <dbReference type="NCBI Taxonomy" id="610380"/>
    <lineage>
        <taxon>Eukaryota</taxon>
        <taxon>Metazoa</taxon>
        <taxon>Ecdysozoa</taxon>
        <taxon>Arthropoda</taxon>
        <taxon>Hexapoda</taxon>
        <taxon>Insecta</taxon>
        <taxon>Pterygota</taxon>
        <taxon>Neoptera</taxon>
        <taxon>Endopterygota</taxon>
        <taxon>Hymenoptera</taxon>
        <taxon>Apocrita</taxon>
        <taxon>Aculeata</taxon>
        <taxon>Formicoidea</taxon>
        <taxon>Formicidae</taxon>
        <taxon>Ponerinae</taxon>
        <taxon>Ponerini</taxon>
        <taxon>Harpegnathos</taxon>
    </lineage>
</organism>
<name>E2BSV4_HARSA</name>
<accession>E2BSV4</accession>
<evidence type="ECO:0000313" key="3">
    <source>
        <dbReference type="Proteomes" id="UP000008237"/>
    </source>
</evidence>
<sequence>PVVIAGDFNAHSEEWGCSPRHRDPRGEAVIGWAAGLGLLLMNRDSTSTCVRPGGQSVIDWTWATPWAAGLFQEWRV</sequence>
<evidence type="ECO:0000313" key="2">
    <source>
        <dbReference type="EMBL" id="EFN81225.1"/>
    </source>
</evidence>
<feature type="non-terminal residue" evidence="2">
    <location>
        <position position="76"/>
    </location>
</feature>
<dbReference type="AlphaFoldDB" id="E2BSV4"/>
<evidence type="ECO:0000259" key="1">
    <source>
        <dbReference type="Pfam" id="PF14529"/>
    </source>
</evidence>
<dbReference type="EMBL" id="GL450296">
    <property type="protein sequence ID" value="EFN81225.1"/>
    <property type="molecule type" value="Genomic_DNA"/>
</dbReference>